<reference evidence="14" key="1">
    <citation type="submission" date="2016-12" db="EMBL/GenBank/DDBJ databases">
        <authorList>
            <person name="Brunel B."/>
        </authorList>
    </citation>
    <scope>NUCLEOTIDE SEQUENCE [LARGE SCALE GENOMIC DNA]</scope>
</reference>
<dbReference type="Proteomes" id="UP000245698">
    <property type="component" value="Unassembled WGS sequence"/>
</dbReference>
<dbReference type="PROSITE" id="PS00211">
    <property type="entry name" value="ABC_TRANSPORTER_1"/>
    <property type="match status" value="1"/>
</dbReference>
<evidence type="ECO:0000256" key="9">
    <source>
        <dbReference type="ARBA" id="ARBA00023136"/>
    </source>
</evidence>
<dbReference type="InterPro" id="IPR039421">
    <property type="entry name" value="Type_1_exporter"/>
</dbReference>
<organism evidence="13 14">
    <name type="scientific">Mesorhizobium delmotii</name>
    <dbReference type="NCBI Taxonomy" id="1631247"/>
    <lineage>
        <taxon>Bacteria</taxon>
        <taxon>Pseudomonadati</taxon>
        <taxon>Pseudomonadota</taxon>
        <taxon>Alphaproteobacteria</taxon>
        <taxon>Hyphomicrobiales</taxon>
        <taxon>Phyllobacteriaceae</taxon>
        <taxon>Mesorhizobium</taxon>
    </lineage>
</organism>
<protein>
    <submittedName>
        <fullName evidence="13">ABC transporter, ATP-binding protein</fullName>
    </submittedName>
</protein>
<feature type="transmembrane region" description="Helical" evidence="10">
    <location>
        <begin position="155"/>
        <end position="174"/>
    </location>
</feature>
<dbReference type="PANTHER" id="PTHR43394">
    <property type="entry name" value="ATP-DEPENDENT PERMEASE MDL1, MITOCHONDRIAL"/>
    <property type="match status" value="1"/>
</dbReference>
<evidence type="ECO:0000256" key="6">
    <source>
        <dbReference type="ARBA" id="ARBA00022741"/>
    </source>
</evidence>
<dbReference type="PROSITE" id="PS50929">
    <property type="entry name" value="ABC_TM1F"/>
    <property type="match status" value="1"/>
</dbReference>
<feature type="domain" description="ABC transmembrane type-1" evidence="12">
    <location>
        <begin position="14"/>
        <end position="299"/>
    </location>
</feature>
<dbReference type="Pfam" id="PF00005">
    <property type="entry name" value="ABC_tran"/>
    <property type="match status" value="1"/>
</dbReference>
<feature type="transmembrane region" description="Helical" evidence="10">
    <location>
        <begin position="235"/>
        <end position="259"/>
    </location>
</feature>
<feature type="transmembrane region" description="Helical" evidence="10">
    <location>
        <begin position="12"/>
        <end position="33"/>
    </location>
</feature>
<dbReference type="PANTHER" id="PTHR43394:SF1">
    <property type="entry name" value="ATP-BINDING CASSETTE SUB-FAMILY B MEMBER 10, MITOCHONDRIAL"/>
    <property type="match status" value="1"/>
</dbReference>
<evidence type="ECO:0000256" key="3">
    <source>
        <dbReference type="ARBA" id="ARBA00022448"/>
    </source>
</evidence>
<comment type="subcellular location">
    <subcellularLocation>
        <location evidence="1">Cell membrane</location>
        <topology evidence="1">Multi-pass membrane protein</topology>
    </subcellularLocation>
</comment>
<evidence type="ECO:0000256" key="2">
    <source>
        <dbReference type="ARBA" id="ARBA00005417"/>
    </source>
</evidence>
<name>A0A2P9AEZ1_9HYPH</name>
<evidence type="ECO:0000313" key="14">
    <source>
        <dbReference type="Proteomes" id="UP000245698"/>
    </source>
</evidence>
<dbReference type="InterPro" id="IPR036640">
    <property type="entry name" value="ABC1_TM_sf"/>
</dbReference>
<proteinExistence type="inferred from homology"/>
<feature type="domain" description="ABC transporter" evidence="11">
    <location>
        <begin position="332"/>
        <end position="547"/>
    </location>
</feature>
<keyword evidence="7 13" id="KW-0067">ATP-binding</keyword>
<accession>A0A2P9AEZ1</accession>
<dbReference type="InterPro" id="IPR027417">
    <property type="entry name" value="P-loop_NTPase"/>
</dbReference>
<keyword evidence="14" id="KW-1185">Reference proteome</keyword>
<feature type="transmembrane region" description="Helical" evidence="10">
    <location>
        <begin position="127"/>
        <end position="149"/>
    </location>
</feature>
<dbReference type="InterPro" id="IPR011527">
    <property type="entry name" value="ABC1_TM_dom"/>
</dbReference>
<dbReference type="EMBL" id="FUIG01000013">
    <property type="protein sequence ID" value="SJM29685.1"/>
    <property type="molecule type" value="Genomic_DNA"/>
</dbReference>
<keyword evidence="5 10" id="KW-0812">Transmembrane</keyword>
<gene>
    <name evidence="13" type="ORF">BQ8482_111615</name>
</gene>
<evidence type="ECO:0000256" key="10">
    <source>
        <dbReference type="SAM" id="Phobius"/>
    </source>
</evidence>
<dbReference type="SMART" id="SM00382">
    <property type="entry name" value="AAA"/>
    <property type="match status" value="1"/>
</dbReference>
<dbReference type="InterPro" id="IPR003439">
    <property type="entry name" value="ABC_transporter-like_ATP-bd"/>
</dbReference>
<keyword evidence="6" id="KW-0547">Nucleotide-binding</keyword>
<evidence type="ECO:0000256" key="1">
    <source>
        <dbReference type="ARBA" id="ARBA00004651"/>
    </source>
</evidence>
<evidence type="ECO:0000256" key="5">
    <source>
        <dbReference type="ARBA" id="ARBA00022692"/>
    </source>
</evidence>
<keyword evidence="4" id="KW-1003">Cell membrane</keyword>
<evidence type="ECO:0000256" key="4">
    <source>
        <dbReference type="ARBA" id="ARBA00022475"/>
    </source>
</evidence>
<dbReference type="GO" id="GO:0005886">
    <property type="term" value="C:plasma membrane"/>
    <property type="evidence" value="ECO:0007669"/>
    <property type="project" value="UniProtKB-SubCell"/>
</dbReference>
<dbReference type="Pfam" id="PF00664">
    <property type="entry name" value="ABC_membrane"/>
    <property type="match status" value="1"/>
</dbReference>
<dbReference type="InterPro" id="IPR017871">
    <property type="entry name" value="ABC_transporter-like_CS"/>
</dbReference>
<sequence length="548" mass="59866">MLLTLAAPYRLALAVGIILMLCESAALLVMPWLGGRLAETFLQERVGSSTINIQVLFLGALALFAVQAVLKFSNIYLLGGTTTRILADLKIRVYDHLQALPLAFSHRRRHGDTLALLTHDVYVVSDYISGTALAALPLFFTVSGALALMFRIDSLLAMFAAIIIPLLYLLLKIFGRRMRPLALQLQEEHAIAIAIAEENLSMLPAIKTFTREQQESQRYRSQIERVVSLSAKERAIHAALGPGVQLVTATAVVVMLWLAQRQIGDGALTVPQLVSFLLYAQVMARPMAGLADVYGQTQRARGALSRLARVLAEEPEPSWHAGRQMGKINGNIEFRGVTFTYPGREPALRCLDLSVAAGETIAIIGPNGAGKSTVAHLLMRLHEPSKGSIFIDGVDIATVSLHSLRSQIGVVPQHVLLFNASVRDNIAYGRPEPTQHDVEAAARSARAHDFIMQLPQGYQTPIGDRGVRLSGGQQQRLALARALLKDPPILILDEATAMFDPEGEREFLQACVDVLRQRTVLLITHRPASLALADRVFKLDEGIMTSAE</sequence>
<dbReference type="GO" id="GO:0015421">
    <property type="term" value="F:ABC-type oligopeptide transporter activity"/>
    <property type="evidence" value="ECO:0007669"/>
    <property type="project" value="TreeGrafter"/>
</dbReference>
<dbReference type="InterPro" id="IPR003593">
    <property type="entry name" value="AAA+_ATPase"/>
</dbReference>
<dbReference type="CDD" id="cd18576">
    <property type="entry name" value="ABC_6TM_bac_exporter_ABCB8_10_like"/>
    <property type="match status" value="1"/>
</dbReference>
<keyword evidence="8 10" id="KW-1133">Transmembrane helix</keyword>
<dbReference type="FunFam" id="3.40.50.300:FF:000299">
    <property type="entry name" value="ABC transporter ATP-binding protein/permease"/>
    <property type="match status" value="1"/>
</dbReference>
<dbReference type="PROSITE" id="PS50893">
    <property type="entry name" value="ABC_TRANSPORTER_2"/>
    <property type="match status" value="1"/>
</dbReference>
<evidence type="ECO:0000313" key="13">
    <source>
        <dbReference type="EMBL" id="SJM29685.1"/>
    </source>
</evidence>
<dbReference type="AlphaFoldDB" id="A0A2P9AEZ1"/>
<keyword evidence="3" id="KW-0813">Transport</keyword>
<feature type="transmembrane region" description="Helical" evidence="10">
    <location>
        <begin position="53"/>
        <end position="70"/>
    </location>
</feature>
<evidence type="ECO:0000259" key="11">
    <source>
        <dbReference type="PROSITE" id="PS50893"/>
    </source>
</evidence>
<evidence type="ECO:0000256" key="7">
    <source>
        <dbReference type="ARBA" id="ARBA00022840"/>
    </source>
</evidence>
<dbReference type="Gene3D" id="3.40.50.300">
    <property type="entry name" value="P-loop containing nucleotide triphosphate hydrolases"/>
    <property type="match status" value="1"/>
</dbReference>
<evidence type="ECO:0000259" key="12">
    <source>
        <dbReference type="PROSITE" id="PS50929"/>
    </source>
</evidence>
<dbReference type="SUPFAM" id="SSF52540">
    <property type="entry name" value="P-loop containing nucleoside triphosphate hydrolases"/>
    <property type="match status" value="1"/>
</dbReference>
<dbReference type="SUPFAM" id="SSF90123">
    <property type="entry name" value="ABC transporter transmembrane region"/>
    <property type="match status" value="1"/>
</dbReference>
<keyword evidence="9 10" id="KW-0472">Membrane</keyword>
<dbReference type="Gene3D" id="1.20.1560.10">
    <property type="entry name" value="ABC transporter type 1, transmembrane domain"/>
    <property type="match status" value="1"/>
</dbReference>
<dbReference type="GO" id="GO:0016887">
    <property type="term" value="F:ATP hydrolysis activity"/>
    <property type="evidence" value="ECO:0007669"/>
    <property type="project" value="InterPro"/>
</dbReference>
<comment type="similarity">
    <text evidence="2">Belongs to the ABC transporter superfamily.</text>
</comment>
<evidence type="ECO:0000256" key="8">
    <source>
        <dbReference type="ARBA" id="ARBA00022989"/>
    </source>
</evidence>
<dbReference type="GO" id="GO:0005524">
    <property type="term" value="F:ATP binding"/>
    <property type="evidence" value="ECO:0007669"/>
    <property type="project" value="UniProtKB-KW"/>
</dbReference>